<dbReference type="KEGG" id="gms:SOIL9_39040"/>
<organism evidence="1 2">
    <name type="scientific">Gemmata massiliana</name>
    <dbReference type="NCBI Taxonomy" id="1210884"/>
    <lineage>
        <taxon>Bacteria</taxon>
        <taxon>Pseudomonadati</taxon>
        <taxon>Planctomycetota</taxon>
        <taxon>Planctomycetia</taxon>
        <taxon>Gemmatales</taxon>
        <taxon>Gemmataceae</taxon>
        <taxon>Gemmata</taxon>
    </lineage>
</organism>
<dbReference type="Proteomes" id="UP000464178">
    <property type="component" value="Chromosome"/>
</dbReference>
<dbReference type="EMBL" id="LR593886">
    <property type="protein sequence ID" value="VTR93810.1"/>
    <property type="molecule type" value="Genomic_DNA"/>
</dbReference>
<evidence type="ECO:0000313" key="1">
    <source>
        <dbReference type="EMBL" id="VTR93810.1"/>
    </source>
</evidence>
<protein>
    <submittedName>
        <fullName evidence="1">Uncharacterized protein</fullName>
    </submittedName>
</protein>
<evidence type="ECO:0000313" key="2">
    <source>
        <dbReference type="Proteomes" id="UP000464178"/>
    </source>
</evidence>
<reference evidence="1 2" key="1">
    <citation type="submission" date="2019-05" db="EMBL/GenBank/DDBJ databases">
        <authorList>
            <consortium name="Science for Life Laboratories"/>
        </authorList>
    </citation>
    <scope>NUCLEOTIDE SEQUENCE [LARGE SCALE GENOMIC DNA]</scope>
    <source>
        <strain evidence="1">Soil9</strain>
    </source>
</reference>
<keyword evidence="2" id="KW-1185">Reference proteome</keyword>
<dbReference type="AlphaFoldDB" id="A0A6P2D329"/>
<sequence>MIEEMWQSGEDPQPMLRYLIGTDEPRVQSVEAFLNTRGSGRKLRLFACACYHRISRFLPHPVARETVSTAERFADGAVSVAEFRAAEAAVRELVTALEPRWRASTGAEREALHPTHAALALAGIVCWWESQKAAYYAASNAHLELPYLANPGVEPRGSECGRYERAEKRAQCELLREMFGNPFRSVAFSSLWRTSTAAAIAKQMYEARDFSAMPILADALQDAGCDSADALGHCRGPGPHVYGCWVADLVFSKE</sequence>
<name>A0A6P2D329_9BACT</name>
<dbReference type="RefSeq" id="WP_232069662.1">
    <property type="nucleotide sequence ID" value="NZ_LR593886.1"/>
</dbReference>
<accession>A0A6P2D329</accession>
<proteinExistence type="predicted"/>
<gene>
    <name evidence="1" type="ORF">SOIL9_39040</name>
</gene>